<keyword evidence="4" id="KW-1003">Cell membrane</keyword>
<protein>
    <recommendedName>
        <fullName evidence="3">Uncharacterized protein YtcA</fullName>
    </recommendedName>
</protein>
<comment type="subcellular location">
    <subcellularLocation>
        <location evidence="1">Membrane</location>
        <topology evidence="1">Multi-pass membrane protein</topology>
    </subcellularLocation>
</comment>
<keyword evidence="13" id="KW-1185">Reference proteome</keyword>
<name>A0AA37SM52_9PROT</name>
<evidence type="ECO:0000256" key="2">
    <source>
        <dbReference type="ARBA" id="ARBA00008208"/>
    </source>
</evidence>
<comment type="caution">
    <text evidence="12">The sequence shown here is derived from an EMBL/GenBank/DDBJ whole genome shotgun (WGS) entry which is preliminary data.</text>
</comment>
<evidence type="ECO:0000256" key="3">
    <source>
        <dbReference type="ARBA" id="ARBA00021237"/>
    </source>
</evidence>
<evidence type="ECO:0000313" key="12">
    <source>
        <dbReference type="EMBL" id="GLQ85814.1"/>
    </source>
</evidence>
<keyword evidence="5 11" id="KW-0812">Transmembrane</keyword>
<evidence type="ECO:0000256" key="6">
    <source>
        <dbReference type="ARBA" id="ARBA00022729"/>
    </source>
</evidence>
<keyword evidence="6" id="KW-0732">Signal</keyword>
<organism evidence="12 13">
    <name type="scientific">Gluconobacter sphaericus NBRC 12467</name>
    <dbReference type="NCBI Taxonomy" id="1307951"/>
    <lineage>
        <taxon>Bacteria</taxon>
        <taxon>Pseudomonadati</taxon>
        <taxon>Pseudomonadota</taxon>
        <taxon>Alphaproteobacteria</taxon>
        <taxon>Acetobacterales</taxon>
        <taxon>Acetobacteraceae</taxon>
        <taxon>Gluconobacter</taxon>
    </lineage>
</organism>
<evidence type="ECO:0000256" key="7">
    <source>
        <dbReference type="ARBA" id="ARBA00022989"/>
    </source>
</evidence>
<dbReference type="PROSITE" id="PS51257">
    <property type="entry name" value="PROKAR_LIPOPROTEIN"/>
    <property type="match status" value="1"/>
</dbReference>
<evidence type="ECO:0000256" key="9">
    <source>
        <dbReference type="ARBA" id="ARBA00023139"/>
    </source>
</evidence>
<evidence type="ECO:0000313" key="13">
    <source>
        <dbReference type="Proteomes" id="UP001156708"/>
    </source>
</evidence>
<gene>
    <name evidence="12" type="ORF">GCM10007872_27240</name>
</gene>
<dbReference type="Proteomes" id="UP001156708">
    <property type="component" value="Unassembled WGS sequence"/>
</dbReference>
<dbReference type="GO" id="GO:0016020">
    <property type="term" value="C:membrane"/>
    <property type="evidence" value="ECO:0007669"/>
    <property type="project" value="UniProtKB-SubCell"/>
</dbReference>
<feature type="transmembrane region" description="Helical" evidence="11">
    <location>
        <begin position="35"/>
        <end position="56"/>
    </location>
</feature>
<accession>A0AA37SM52</accession>
<feature type="transmembrane region" description="Helical" evidence="11">
    <location>
        <begin position="68"/>
        <end position="88"/>
    </location>
</feature>
<keyword evidence="9" id="KW-0564">Palmitate</keyword>
<evidence type="ECO:0000256" key="1">
    <source>
        <dbReference type="ARBA" id="ARBA00004141"/>
    </source>
</evidence>
<evidence type="ECO:0000256" key="11">
    <source>
        <dbReference type="SAM" id="Phobius"/>
    </source>
</evidence>
<keyword evidence="8 11" id="KW-0472">Membrane</keyword>
<keyword evidence="7 11" id="KW-1133">Transmembrane helix</keyword>
<evidence type="ECO:0000256" key="4">
    <source>
        <dbReference type="ARBA" id="ARBA00022475"/>
    </source>
</evidence>
<dbReference type="EMBL" id="BSNZ01000028">
    <property type="protein sequence ID" value="GLQ85814.1"/>
    <property type="molecule type" value="Genomic_DNA"/>
</dbReference>
<dbReference type="AlphaFoldDB" id="A0AA37SM52"/>
<evidence type="ECO:0000256" key="5">
    <source>
        <dbReference type="ARBA" id="ARBA00022692"/>
    </source>
</evidence>
<dbReference type="Pfam" id="PF17090">
    <property type="entry name" value="Ytca"/>
    <property type="match status" value="1"/>
</dbReference>
<evidence type="ECO:0000256" key="8">
    <source>
        <dbReference type="ARBA" id="ARBA00023136"/>
    </source>
</evidence>
<comment type="similarity">
    <text evidence="2">Belongs to the YtcA family.</text>
</comment>
<proteinExistence type="inferred from homology"/>
<keyword evidence="10" id="KW-0449">Lipoprotein</keyword>
<dbReference type="InterPro" id="IPR031381">
    <property type="entry name" value="YtcA"/>
</dbReference>
<sequence>MYLIKTNNINKMAILICLFVAGCNTSPTQELFGSFFPSWLVCAFVGASVAALTRIIFSAFDFDDAIPLPMLSWLAFGTAVTLALWIIWIGI</sequence>
<reference evidence="13" key="1">
    <citation type="journal article" date="2019" name="Int. J. Syst. Evol. Microbiol.">
        <title>The Global Catalogue of Microorganisms (GCM) 10K type strain sequencing project: providing services to taxonomists for standard genome sequencing and annotation.</title>
        <authorList>
            <consortium name="The Broad Institute Genomics Platform"/>
            <consortium name="The Broad Institute Genome Sequencing Center for Infectious Disease"/>
            <person name="Wu L."/>
            <person name="Ma J."/>
        </authorList>
    </citation>
    <scope>NUCLEOTIDE SEQUENCE [LARGE SCALE GENOMIC DNA]</scope>
    <source>
        <strain evidence="13">NBRC 12467</strain>
    </source>
</reference>
<evidence type="ECO:0000256" key="10">
    <source>
        <dbReference type="ARBA" id="ARBA00023288"/>
    </source>
</evidence>